<accession>A0A813LN75</accession>
<reference evidence="2" key="1">
    <citation type="submission" date="2021-02" db="EMBL/GenBank/DDBJ databases">
        <authorList>
            <person name="Dougan E. K."/>
            <person name="Rhodes N."/>
            <person name="Thang M."/>
            <person name="Chan C."/>
        </authorList>
    </citation>
    <scope>NUCLEOTIDE SEQUENCE</scope>
</reference>
<comment type="caution">
    <text evidence="2">The sequence shown here is derived from an EMBL/GenBank/DDBJ whole genome shotgun (WGS) entry which is preliminary data.</text>
</comment>
<evidence type="ECO:0000313" key="3">
    <source>
        <dbReference type="Proteomes" id="UP000626109"/>
    </source>
</evidence>
<evidence type="ECO:0000256" key="1">
    <source>
        <dbReference type="SAM" id="MobiDB-lite"/>
    </source>
</evidence>
<name>A0A813LN75_POLGL</name>
<organism evidence="2 3">
    <name type="scientific">Polarella glacialis</name>
    <name type="common">Dinoflagellate</name>
    <dbReference type="NCBI Taxonomy" id="89957"/>
    <lineage>
        <taxon>Eukaryota</taxon>
        <taxon>Sar</taxon>
        <taxon>Alveolata</taxon>
        <taxon>Dinophyceae</taxon>
        <taxon>Suessiales</taxon>
        <taxon>Suessiaceae</taxon>
        <taxon>Polarella</taxon>
    </lineage>
</organism>
<sequence length="104" mass="11689">MLCSIAFHSVASSDPNINSTSTTNNNHNKNNNNNNDDNNNNTDNKHNNNNSSNNNNSNNKKRRFSLLQTIYDPHGCQNHSIAFKTMTRCPKPNTCRLSNQNAIN</sequence>
<gene>
    <name evidence="2" type="ORF">PGLA2088_LOCUS47177</name>
</gene>
<proteinExistence type="predicted"/>
<dbReference type="AlphaFoldDB" id="A0A813LN75"/>
<dbReference type="Proteomes" id="UP000626109">
    <property type="component" value="Unassembled WGS sequence"/>
</dbReference>
<protein>
    <submittedName>
        <fullName evidence="2">Uncharacterized protein</fullName>
    </submittedName>
</protein>
<feature type="region of interest" description="Disordered" evidence="1">
    <location>
        <begin position="12"/>
        <end position="64"/>
    </location>
</feature>
<dbReference type="EMBL" id="CAJNNW010036425">
    <property type="protein sequence ID" value="CAE8734180.1"/>
    <property type="molecule type" value="Genomic_DNA"/>
</dbReference>
<evidence type="ECO:0000313" key="2">
    <source>
        <dbReference type="EMBL" id="CAE8734180.1"/>
    </source>
</evidence>
<feature type="compositionally biased region" description="Low complexity" evidence="1">
    <location>
        <begin position="18"/>
        <end position="58"/>
    </location>
</feature>